<dbReference type="PANTHER" id="PTHR46401">
    <property type="entry name" value="GLYCOSYLTRANSFERASE WBBK-RELATED"/>
    <property type="match status" value="1"/>
</dbReference>
<dbReference type="RefSeq" id="WP_394473359.1">
    <property type="nucleotide sequence ID" value="NZ_JBIGHY010000020.1"/>
</dbReference>
<protein>
    <submittedName>
        <fullName evidence="3">Glycosyltransferase</fullName>
        <ecNumber evidence="3">2.4.-.-</ecNumber>
    </submittedName>
</protein>
<keyword evidence="1 3" id="KW-0808">Transferase</keyword>
<dbReference type="EMBL" id="JBIGHY010000020">
    <property type="protein sequence ID" value="MFG6417302.1"/>
    <property type="molecule type" value="Genomic_DNA"/>
</dbReference>
<evidence type="ECO:0000313" key="4">
    <source>
        <dbReference type="Proteomes" id="UP001606300"/>
    </source>
</evidence>
<keyword evidence="4" id="KW-1185">Reference proteome</keyword>
<dbReference type="Pfam" id="PF00534">
    <property type="entry name" value="Glycos_transf_1"/>
    <property type="match status" value="1"/>
</dbReference>
<reference evidence="3 4" key="1">
    <citation type="submission" date="2024-09" db="EMBL/GenBank/DDBJ databases">
        <title>Novel species of the genus Pelomonas and Roseateles isolated from streams.</title>
        <authorList>
            <person name="Lu H."/>
        </authorList>
    </citation>
    <scope>NUCLEOTIDE SEQUENCE [LARGE SCALE GENOMIC DNA]</scope>
    <source>
        <strain evidence="3 4">DC23W</strain>
    </source>
</reference>
<evidence type="ECO:0000259" key="2">
    <source>
        <dbReference type="Pfam" id="PF00534"/>
    </source>
</evidence>
<gene>
    <name evidence="3" type="ORF">ACG02S_25745</name>
</gene>
<keyword evidence="3" id="KW-0328">Glycosyltransferase</keyword>
<evidence type="ECO:0000313" key="3">
    <source>
        <dbReference type="EMBL" id="MFG6417302.1"/>
    </source>
</evidence>
<organism evidence="3 4">
    <name type="scientific">Pelomonas dachongensis</name>
    <dbReference type="NCBI Taxonomy" id="3299029"/>
    <lineage>
        <taxon>Bacteria</taxon>
        <taxon>Pseudomonadati</taxon>
        <taxon>Pseudomonadota</taxon>
        <taxon>Betaproteobacteria</taxon>
        <taxon>Burkholderiales</taxon>
        <taxon>Sphaerotilaceae</taxon>
        <taxon>Roseateles</taxon>
    </lineage>
</organism>
<accession>A0ABW7EW05</accession>
<dbReference type="Proteomes" id="UP001606300">
    <property type="component" value="Unassembled WGS sequence"/>
</dbReference>
<evidence type="ECO:0000256" key="1">
    <source>
        <dbReference type="ARBA" id="ARBA00022679"/>
    </source>
</evidence>
<dbReference type="Gene3D" id="3.40.50.2000">
    <property type="entry name" value="Glycogen Phosphorylase B"/>
    <property type="match status" value="1"/>
</dbReference>
<feature type="domain" description="Glycosyl transferase family 1" evidence="2">
    <location>
        <begin position="10"/>
        <end position="156"/>
    </location>
</feature>
<dbReference type="GO" id="GO:0016757">
    <property type="term" value="F:glycosyltransferase activity"/>
    <property type="evidence" value="ECO:0007669"/>
    <property type="project" value="UniProtKB-KW"/>
</dbReference>
<dbReference type="EC" id="2.4.-.-" evidence="3"/>
<name>A0ABW7EW05_9BURK</name>
<dbReference type="PANTHER" id="PTHR46401:SF2">
    <property type="entry name" value="GLYCOSYLTRANSFERASE WBBK-RELATED"/>
    <property type="match status" value="1"/>
</dbReference>
<dbReference type="InterPro" id="IPR001296">
    <property type="entry name" value="Glyco_trans_1"/>
</dbReference>
<dbReference type="SUPFAM" id="SSF53756">
    <property type="entry name" value="UDP-Glycosyltransferase/glycogen phosphorylase"/>
    <property type="match status" value="1"/>
</dbReference>
<sequence length="217" mass="24075">MGSTSSCVRYLRYRRNIKPHAVIVGGDDVSYGRLPDDAKNWREKMLREVGSQLDPARTHFLGKIPYAGYKRVLQVSAAHIYLTYPFVLSWSMLEAMATNCLLIGSDTGPVREVVRDGVNGSLVGMFSPTAVARTAVQALHMQGEVPEQLRRSARQRALEYNTAAGIQAIEKICGTAYCGPAATKRRFQVVRRSCGDVPPAPPLDVRLDDITLDDRYF</sequence>
<comment type="caution">
    <text evidence="3">The sequence shown here is derived from an EMBL/GenBank/DDBJ whole genome shotgun (WGS) entry which is preliminary data.</text>
</comment>
<proteinExistence type="predicted"/>